<dbReference type="EMBL" id="BJWL01000015">
    <property type="protein sequence ID" value="GFZ02814.1"/>
    <property type="molecule type" value="Genomic_DNA"/>
</dbReference>
<proteinExistence type="predicted"/>
<name>A0A7J0FW51_9ERIC</name>
<protein>
    <submittedName>
        <fullName evidence="2">Uncharacterized protein</fullName>
    </submittedName>
</protein>
<accession>A0A7J0FW51</accession>
<keyword evidence="3" id="KW-1185">Reference proteome</keyword>
<evidence type="ECO:0000313" key="3">
    <source>
        <dbReference type="Proteomes" id="UP000585474"/>
    </source>
</evidence>
<feature type="region of interest" description="Disordered" evidence="1">
    <location>
        <begin position="40"/>
        <end position="64"/>
    </location>
</feature>
<reference evidence="2 3" key="1">
    <citation type="submission" date="2019-07" db="EMBL/GenBank/DDBJ databases">
        <title>De Novo Assembly of kiwifruit Actinidia rufa.</title>
        <authorList>
            <person name="Sugita-Konishi S."/>
            <person name="Sato K."/>
            <person name="Mori E."/>
            <person name="Abe Y."/>
            <person name="Kisaki G."/>
            <person name="Hamano K."/>
            <person name="Suezawa K."/>
            <person name="Otani M."/>
            <person name="Fukuda T."/>
            <person name="Manabe T."/>
            <person name="Gomi K."/>
            <person name="Tabuchi M."/>
            <person name="Akimitsu K."/>
            <person name="Kataoka I."/>
        </authorList>
    </citation>
    <scope>NUCLEOTIDE SEQUENCE [LARGE SCALE GENOMIC DNA]</scope>
    <source>
        <strain evidence="3">cv. Fuchu</strain>
    </source>
</reference>
<dbReference type="Proteomes" id="UP000585474">
    <property type="component" value="Unassembled WGS sequence"/>
</dbReference>
<evidence type="ECO:0000313" key="2">
    <source>
        <dbReference type="EMBL" id="GFZ02814.1"/>
    </source>
</evidence>
<dbReference type="AlphaFoldDB" id="A0A7J0FW51"/>
<organism evidence="2 3">
    <name type="scientific">Actinidia rufa</name>
    <dbReference type="NCBI Taxonomy" id="165716"/>
    <lineage>
        <taxon>Eukaryota</taxon>
        <taxon>Viridiplantae</taxon>
        <taxon>Streptophyta</taxon>
        <taxon>Embryophyta</taxon>
        <taxon>Tracheophyta</taxon>
        <taxon>Spermatophyta</taxon>
        <taxon>Magnoliopsida</taxon>
        <taxon>eudicotyledons</taxon>
        <taxon>Gunneridae</taxon>
        <taxon>Pentapetalae</taxon>
        <taxon>asterids</taxon>
        <taxon>Ericales</taxon>
        <taxon>Actinidiaceae</taxon>
        <taxon>Actinidia</taxon>
    </lineage>
</organism>
<evidence type="ECO:0000256" key="1">
    <source>
        <dbReference type="SAM" id="MobiDB-lite"/>
    </source>
</evidence>
<gene>
    <name evidence="2" type="ORF">Acr_15g0014220</name>
</gene>
<feature type="compositionally biased region" description="Basic and acidic residues" evidence="1">
    <location>
        <begin position="40"/>
        <end position="63"/>
    </location>
</feature>
<sequence>MDKTVIRDVGQLMEDEDLVAKEQGIDQDCHEGGLVNRIHLDSSTHHDSQQRKRDDGPVMKQDVKSGVGRGLDGYVIRADEGGEADETKIFCSDTKVDVGRSKKRLKNKESIRHPNLRNPRNQHLEQSMVEEKREWEMWLPSIKFQEGAQGGCGVSLEGHLDSGGSSTQRLLPLFGWQLKGRS</sequence>
<comment type="caution">
    <text evidence="2">The sequence shown here is derived from an EMBL/GenBank/DDBJ whole genome shotgun (WGS) entry which is preliminary data.</text>
</comment>